<evidence type="ECO:0000256" key="2">
    <source>
        <dbReference type="ARBA" id="ARBA00022801"/>
    </source>
</evidence>
<evidence type="ECO:0000256" key="4">
    <source>
        <dbReference type="ARBA" id="ARBA00023211"/>
    </source>
</evidence>
<dbReference type="NCBIfam" id="TIGR01227">
    <property type="entry name" value="hutG"/>
    <property type="match status" value="1"/>
</dbReference>
<dbReference type="GO" id="GO:0008783">
    <property type="term" value="F:agmatinase activity"/>
    <property type="evidence" value="ECO:0007669"/>
    <property type="project" value="TreeGrafter"/>
</dbReference>
<dbReference type="InterPro" id="IPR006035">
    <property type="entry name" value="Ureohydrolase"/>
</dbReference>
<dbReference type="SUPFAM" id="SSF52768">
    <property type="entry name" value="Arginase/deacetylase"/>
    <property type="match status" value="1"/>
</dbReference>
<feature type="binding site" evidence="5">
    <location>
        <position position="189"/>
    </location>
    <ligand>
        <name>Mn(2+)</name>
        <dbReference type="ChEBI" id="CHEBI:29035"/>
        <label>2</label>
    </ligand>
</feature>
<feature type="binding site" evidence="5">
    <location>
        <position position="160"/>
    </location>
    <ligand>
        <name>Mn(2+)</name>
        <dbReference type="ChEBI" id="CHEBI:29035"/>
        <label>1</label>
    </ligand>
</feature>
<dbReference type="AlphaFoldDB" id="A0A126ZX03"/>
<evidence type="ECO:0000256" key="6">
    <source>
        <dbReference type="NCBIfam" id="TIGR01227"/>
    </source>
</evidence>
<dbReference type="InterPro" id="IPR020855">
    <property type="entry name" value="Ureohydrolase_Mn_BS"/>
</dbReference>
<keyword evidence="4 5" id="KW-0464">Manganese</keyword>
<dbReference type="EMBL" id="CP014518">
    <property type="protein sequence ID" value="AMM31074.1"/>
    <property type="molecule type" value="Genomic_DNA"/>
</dbReference>
<dbReference type="PROSITE" id="PS01053">
    <property type="entry name" value="ARGINASE_1"/>
    <property type="match status" value="1"/>
</dbReference>
<proteinExistence type="inferred from homology"/>
<feature type="binding site" evidence="5">
    <location>
        <position position="187"/>
    </location>
    <ligand>
        <name>Mn(2+)</name>
        <dbReference type="ChEBI" id="CHEBI:29035"/>
        <label>2</label>
    </ligand>
</feature>
<feature type="binding site" evidence="5">
    <location>
        <position position="187"/>
    </location>
    <ligand>
        <name>Mn(2+)</name>
        <dbReference type="ChEBI" id="CHEBI:29035"/>
        <label>1</label>
    </ligand>
</feature>
<dbReference type="GO" id="GO:0019556">
    <property type="term" value="P:L-histidine catabolic process to glutamate and formamide"/>
    <property type="evidence" value="ECO:0007669"/>
    <property type="project" value="UniProtKB-UniRule"/>
</dbReference>
<gene>
    <name evidence="5" type="primary">hutG</name>
    <name evidence="10" type="ORF">SA2016_0376</name>
</gene>
<dbReference type="PANTHER" id="PTHR11358">
    <property type="entry name" value="ARGINASE/AGMATINASE"/>
    <property type="match status" value="1"/>
</dbReference>
<organism evidence="10 11">
    <name type="scientific">Sinomonas atrocyanea</name>
    <dbReference type="NCBI Taxonomy" id="37927"/>
    <lineage>
        <taxon>Bacteria</taxon>
        <taxon>Bacillati</taxon>
        <taxon>Actinomycetota</taxon>
        <taxon>Actinomycetes</taxon>
        <taxon>Micrococcales</taxon>
        <taxon>Micrococcaceae</taxon>
        <taxon>Sinomonas</taxon>
    </lineage>
</organism>
<evidence type="ECO:0000256" key="9">
    <source>
        <dbReference type="SAM" id="MobiDB-lite"/>
    </source>
</evidence>
<keyword evidence="2 5" id="KW-0378">Hydrolase</keyword>
<protein>
    <recommendedName>
        <fullName evidence="5 6">Formimidoylglutamase</fullName>
        <ecNumber evidence="5 6">3.5.3.8</ecNumber>
    </recommendedName>
    <alternativeName>
        <fullName evidence="5">Formiminoglutamase</fullName>
    </alternativeName>
    <alternativeName>
        <fullName evidence="5">Formiminoglutamate hydrolase</fullName>
    </alternativeName>
</protein>
<evidence type="ECO:0000256" key="5">
    <source>
        <dbReference type="HAMAP-Rule" id="MF_00737"/>
    </source>
</evidence>
<keyword evidence="1 5" id="KW-0479">Metal-binding</keyword>
<dbReference type="HAMAP" id="MF_00737">
    <property type="entry name" value="Formimidoylglutam"/>
    <property type="match status" value="1"/>
</dbReference>
<dbReference type="GO" id="GO:0030145">
    <property type="term" value="F:manganese ion binding"/>
    <property type="evidence" value="ECO:0007669"/>
    <property type="project" value="UniProtKB-UniRule"/>
</dbReference>
<accession>A0A126ZX03</accession>
<dbReference type="STRING" id="37927.SA2016_0376"/>
<dbReference type="GO" id="GO:0050415">
    <property type="term" value="F:formimidoylglutamase activity"/>
    <property type="evidence" value="ECO:0007669"/>
    <property type="project" value="UniProtKB-UniRule"/>
</dbReference>
<comment type="pathway">
    <text evidence="5">Amino-acid degradation; L-histidine degradation into L-glutamate; L-glutamate from N-formimidoyl-L-glutamate (hydrolase route): step 1/1.</text>
</comment>
<dbReference type="KEGG" id="satk:SA2016_0376"/>
<evidence type="ECO:0000256" key="3">
    <source>
        <dbReference type="ARBA" id="ARBA00022808"/>
    </source>
</evidence>
<name>A0A126ZX03_9MICC</name>
<evidence type="ECO:0000256" key="1">
    <source>
        <dbReference type="ARBA" id="ARBA00022723"/>
    </source>
</evidence>
<dbReference type="PROSITE" id="PS51409">
    <property type="entry name" value="ARGINASE_2"/>
    <property type="match status" value="1"/>
</dbReference>
<sequence>MKGGGHWRGSGPMRCAGRMSEPLDIPRVPWSGRNDGDSAEHRRWWQAVRPYSPEALSAAVAAHDGERSRPAVLLGFRSEEGVRRNKGRLGAAEGPGAIRAALGPLAFHLDREVFDAGDVAVATGRDEVPGDLEGGQERFGSALAAALDAGALTVGLGGGHETAYASYLGLTESERTGGARVGVLNLDAHFDLRSEDRATSGTPFLQMARAEAAEGRELQYAVLGISTPNNTRALFERADELRVRYLLDEYTTWETAESFVEDFLADLDALYLTIDLDVLPAPVAPGVSAPAAVGVPLEVIIAVVRRIAASGKLLHADIAELNPAFDVDGRTARVAARLVDTLLG</sequence>
<dbReference type="PANTHER" id="PTHR11358:SF35">
    <property type="entry name" value="FORMIMIDOYLGLUTAMASE"/>
    <property type="match status" value="1"/>
</dbReference>
<comment type="function">
    <text evidence="5">Catalyzes the conversion of N-formimidoyl-L-glutamate to L-glutamate and formamide.</text>
</comment>
<keyword evidence="11" id="KW-1185">Reference proteome</keyword>
<keyword evidence="3 5" id="KW-0369">Histidine metabolism</keyword>
<dbReference type="CDD" id="cd09988">
    <property type="entry name" value="Formimidoylglutamase"/>
    <property type="match status" value="1"/>
</dbReference>
<dbReference type="Pfam" id="PF00491">
    <property type="entry name" value="Arginase"/>
    <property type="match status" value="1"/>
</dbReference>
<feature type="region of interest" description="Disordered" evidence="9">
    <location>
        <begin position="1"/>
        <end position="20"/>
    </location>
</feature>
<feature type="binding site" evidence="5">
    <location>
        <position position="275"/>
    </location>
    <ligand>
        <name>Mn(2+)</name>
        <dbReference type="ChEBI" id="CHEBI:29035"/>
        <label>2</label>
    </ligand>
</feature>
<dbReference type="GO" id="GO:0019557">
    <property type="term" value="P:L-histidine catabolic process to glutamate and formate"/>
    <property type="evidence" value="ECO:0007669"/>
    <property type="project" value="UniProtKB-UniPathway"/>
</dbReference>
<feature type="binding site" evidence="5">
    <location>
        <position position="277"/>
    </location>
    <ligand>
        <name>Mn(2+)</name>
        <dbReference type="ChEBI" id="CHEBI:29035"/>
        <label>2</label>
    </ligand>
</feature>
<evidence type="ECO:0000256" key="8">
    <source>
        <dbReference type="RuleBase" id="RU003684"/>
    </source>
</evidence>
<evidence type="ECO:0000313" key="11">
    <source>
        <dbReference type="Proteomes" id="UP000070134"/>
    </source>
</evidence>
<feature type="binding site" evidence="5">
    <location>
        <position position="191"/>
    </location>
    <ligand>
        <name>Mn(2+)</name>
        <dbReference type="ChEBI" id="CHEBI:29035"/>
        <label>1</label>
    </ligand>
</feature>
<dbReference type="GO" id="GO:0033389">
    <property type="term" value="P:putrescine biosynthetic process from arginine, via agmatine"/>
    <property type="evidence" value="ECO:0007669"/>
    <property type="project" value="TreeGrafter"/>
</dbReference>
<comment type="catalytic activity">
    <reaction evidence="5">
        <text>N-formimidoyl-L-glutamate + H2O = formamide + L-glutamate</text>
        <dbReference type="Rhea" id="RHEA:22492"/>
        <dbReference type="ChEBI" id="CHEBI:15377"/>
        <dbReference type="ChEBI" id="CHEBI:16397"/>
        <dbReference type="ChEBI" id="CHEBI:29985"/>
        <dbReference type="ChEBI" id="CHEBI:58928"/>
        <dbReference type="EC" id="3.5.3.8"/>
    </reaction>
</comment>
<dbReference type="Proteomes" id="UP000070134">
    <property type="component" value="Chromosome"/>
</dbReference>
<comment type="similarity">
    <text evidence="5 7 8">Belongs to the arginase family.</text>
</comment>
<dbReference type="EC" id="3.5.3.8" evidence="5 6"/>
<reference evidence="10 11" key="1">
    <citation type="submission" date="2016-02" db="EMBL/GenBank/DDBJ databases">
        <title>Complete genome of Sinomonas atrocyanea KCTC 3377.</title>
        <authorList>
            <person name="Kim K.M."/>
        </authorList>
    </citation>
    <scope>NUCLEOTIDE SEQUENCE [LARGE SCALE GENOMIC DNA]</scope>
    <source>
        <strain evidence="10 11">KCTC 3377</strain>
    </source>
</reference>
<evidence type="ECO:0000256" key="7">
    <source>
        <dbReference type="PROSITE-ProRule" id="PRU00742"/>
    </source>
</evidence>
<dbReference type="Gene3D" id="3.40.800.10">
    <property type="entry name" value="Ureohydrolase domain"/>
    <property type="match status" value="1"/>
</dbReference>
<dbReference type="InterPro" id="IPR005923">
    <property type="entry name" value="HutG"/>
</dbReference>
<comment type="cofactor">
    <cofactor evidence="5">
        <name>Mn(2+)</name>
        <dbReference type="ChEBI" id="CHEBI:29035"/>
    </cofactor>
    <text evidence="5">Binds 2 manganese ions per subunit.</text>
</comment>
<dbReference type="InterPro" id="IPR023696">
    <property type="entry name" value="Ureohydrolase_dom_sf"/>
</dbReference>
<dbReference type="UniPathway" id="UPA00379">
    <property type="reaction ID" value="UER00552"/>
</dbReference>
<evidence type="ECO:0000313" key="10">
    <source>
        <dbReference type="EMBL" id="AMM31074.1"/>
    </source>
</evidence>
<feature type="binding site" evidence="5">
    <location>
        <position position="275"/>
    </location>
    <ligand>
        <name>Mn(2+)</name>
        <dbReference type="ChEBI" id="CHEBI:29035"/>
        <label>1</label>
    </ligand>
</feature>
<dbReference type="PATRIC" id="fig|37927.3.peg.389"/>